<feature type="domain" description="ABC transmembrane type-1" evidence="9">
    <location>
        <begin position="34"/>
        <end position="313"/>
    </location>
</feature>
<keyword evidence="3" id="KW-0547">Nucleotide-binding</keyword>
<dbReference type="InterPro" id="IPR003593">
    <property type="entry name" value="AAA+_ATPase"/>
</dbReference>
<feature type="transmembrane region" description="Helical" evidence="7">
    <location>
        <begin position="140"/>
        <end position="162"/>
    </location>
</feature>
<dbReference type="PROSITE" id="PS50893">
    <property type="entry name" value="ABC_TRANSPORTER_2"/>
    <property type="match status" value="1"/>
</dbReference>
<dbReference type="PANTHER" id="PTHR43394">
    <property type="entry name" value="ATP-DEPENDENT PERMEASE MDL1, MITOCHONDRIAL"/>
    <property type="match status" value="1"/>
</dbReference>
<feature type="transmembrane region" description="Helical" evidence="7">
    <location>
        <begin position="20"/>
        <end position="40"/>
    </location>
</feature>
<dbReference type="NCBIfam" id="TIGR02868">
    <property type="entry name" value="CydC"/>
    <property type="match status" value="1"/>
</dbReference>
<dbReference type="PROSITE" id="PS00211">
    <property type="entry name" value="ABC_TRANSPORTER_1"/>
    <property type="match status" value="1"/>
</dbReference>
<dbReference type="Proteomes" id="UP000761574">
    <property type="component" value="Unassembled WGS sequence"/>
</dbReference>
<evidence type="ECO:0000313" key="11">
    <source>
        <dbReference type="Proteomes" id="UP000761574"/>
    </source>
</evidence>
<dbReference type="GO" id="GO:0005524">
    <property type="term" value="F:ATP binding"/>
    <property type="evidence" value="ECO:0007669"/>
    <property type="project" value="UniProtKB-KW"/>
</dbReference>
<dbReference type="EMBL" id="BPFB01000024">
    <property type="protein sequence ID" value="GIU47640.1"/>
    <property type="molecule type" value="Genomic_DNA"/>
</dbReference>
<dbReference type="Pfam" id="PF00005">
    <property type="entry name" value="ABC_tran"/>
    <property type="match status" value="1"/>
</dbReference>
<evidence type="ECO:0000256" key="6">
    <source>
        <dbReference type="ARBA" id="ARBA00023136"/>
    </source>
</evidence>
<dbReference type="InterPro" id="IPR011527">
    <property type="entry name" value="ABC1_TM_dom"/>
</dbReference>
<gene>
    <name evidence="10" type="primary">cydC</name>
    <name evidence="10" type="ORF">TUM4630_22090</name>
</gene>
<keyword evidence="2 7" id="KW-0812">Transmembrane</keyword>
<name>A0ABQ4PJE6_9GAMM</name>
<feature type="transmembrane region" description="Helical" evidence="7">
    <location>
        <begin position="46"/>
        <end position="67"/>
    </location>
</feature>
<dbReference type="PROSITE" id="PS50929">
    <property type="entry name" value="ABC_TM1F"/>
    <property type="match status" value="1"/>
</dbReference>
<comment type="subcellular location">
    <subcellularLocation>
        <location evidence="1">Cell membrane</location>
        <topology evidence="1">Multi-pass membrane protein</topology>
    </subcellularLocation>
</comment>
<feature type="transmembrane region" description="Helical" evidence="7">
    <location>
        <begin position="286"/>
        <end position="308"/>
    </location>
</feature>
<dbReference type="InterPro" id="IPR014223">
    <property type="entry name" value="ABC_CydC/D"/>
</dbReference>
<dbReference type="SUPFAM" id="SSF90123">
    <property type="entry name" value="ABC transporter transmembrane region"/>
    <property type="match status" value="1"/>
</dbReference>
<feature type="transmembrane region" description="Helical" evidence="7">
    <location>
        <begin position="168"/>
        <end position="191"/>
    </location>
</feature>
<dbReference type="InterPro" id="IPR017871">
    <property type="entry name" value="ABC_transporter-like_CS"/>
</dbReference>
<evidence type="ECO:0000256" key="4">
    <source>
        <dbReference type="ARBA" id="ARBA00022840"/>
    </source>
</evidence>
<dbReference type="InterPro" id="IPR027417">
    <property type="entry name" value="P-loop_NTPase"/>
</dbReference>
<evidence type="ECO:0000259" key="8">
    <source>
        <dbReference type="PROSITE" id="PS50893"/>
    </source>
</evidence>
<feature type="transmembrane region" description="Helical" evidence="7">
    <location>
        <begin position="256"/>
        <end position="274"/>
    </location>
</feature>
<keyword evidence="6 7" id="KW-0472">Membrane</keyword>
<reference evidence="10 11" key="1">
    <citation type="submission" date="2021-05" db="EMBL/GenBank/DDBJ databases">
        <title>Molecular characterization for Shewanella algae harboring chromosomal blaOXA-55-like strains isolated from clinical and environment sample.</title>
        <authorList>
            <person name="Ohama Y."/>
            <person name="Aoki K."/>
            <person name="Harada S."/>
            <person name="Moriya K."/>
            <person name="Ishii Y."/>
            <person name="Tateda K."/>
        </authorList>
    </citation>
    <scope>NUCLEOTIDE SEQUENCE [LARGE SCALE GENOMIC DNA]</scope>
    <source>
        <strain evidence="10 11">LMG 23746</strain>
    </source>
</reference>
<feature type="domain" description="ABC transporter" evidence="8">
    <location>
        <begin position="346"/>
        <end position="599"/>
    </location>
</feature>
<dbReference type="CDD" id="cd18585">
    <property type="entry name" value="ABC_6TM_CydC"/>
    <property type="match status" value="1"/>
</dbReference>
<keyword evidence="5 7" id="KW-1133">Transmembrane helix</keyword>
<keyword evidence="4 10" id="KW-0067">ATP-binding</keyword>
<evidence type="ECO:0000256" key="5">
    <source>
        <dbReference type="ARBA" id="ARBA00022989"/>
    </source>
</evidence>
<comment type="caution">
    <text evidence="10">The sequence shown here is derived from an EMBL/GenBank/DDBJ whole genome shotgun (WGS) entry which is preliminary data.</text>
</comment>
<protein>
    <submittedName>
        <fullName evidence="10">Cysteine/glutathione ABC transporter ATP-binding protein/permease CydC</fullName>
    </submittedName>
</protein>
<evidence type="ECO:0000256" key="2">
    <source>
        <dbReference type="ARBA" id="ARBA00022692"/>
    </source>
</evidence>
<proteinExistence type="predicted"/>
<evidence type="ECO:0000313" key="10">
    <source>
        <dbReference type="EMBL" id="GIU47640.1"/>
    </source>
</evidence>
<dbReference type="Gene3D" id="3.40.50.300">
    <property type="entry name" value="P-loop containing nucleotide triphosphate hydrolases"/>
    <property type="match status" value="1"/>
</dbReference>
<dbReference type="SMART" id="SM00382">
    <property type="entry name" value="AAA"/>
    <property type="match status" value="1"/>
</dbReference>
<dbReference type="Pfam" id="PF00664">
    <property type="entry name" value="ABC_membrane"/>
    <property type="match status" value="1"/>
</dbReference>
<sequence length="601" mass="65916">MKRKGISQLLPFLRLFKRQWLMMGVGLLLSITTLMAGIGLLSLSGWFLSATAVAGLTVATAQAFNYFSPAGGVRFLSIARTASRYGERLATHEATFKLLTELRCWAWRKLMPLSASDLQAVRGGDLLNRLVSDIDTLDHLYLRLITPMTASLLMIGALYLFLGWFDATLALTLCGVLLALWCLLPLIFYALGHRPGIAQLEAKRDFRVLMLEYVQGQAELTLFGALPRFRAELDRAQTKLFASQAAMANVTALSQAALVLCHGLAVVLLLYMAADGVGEHLPPGPMLALVVFMTLACIEMLMPLAGAFQHLSACVMAAERVNEVALQSPSIIFDEQAEHRVSHGALSLQQVDFAYTADRPVLKGVDLTLQAGDKVALLGQTGCGKSSLLSLITRQWQPQAGSIMLDGVPISAYSEKHLRQGMTVVSQRIYLFAGTLRDNLTLAQLDTQTESQTQGLSRAARQEAQAANDKLLVEVLNKVGLSTLTQGDKPLDTWIGEGGRQLSGGEQRRIGVARALLRDAPLLLLDEPTEGLDQRTEREILALLFEFAQDKTLLMISHRLTAMAQMDCIHLMENGAIRQSGSHQMLLQQDEYYASLQRRLV</sequence>
<dbReference type="PANTHER" id="PTHR43394:SF1">
    <property type="entry name" value="ATP-BINDING CASSETTE SUB-FAMILY B MEMBER 10, MITOCHONDRIAL"/>
    <property type="match status" value="1"/>
</dbReference>
<organism evidence="10 11">
    <name type="scientific">Shewanella algidipiscicola</name>
    <dbReference type="NCBI Taxonomy" id="614070"/>
    <lineage>
        <taxon>Bacteria</taxon>
        <taxon>Pseudomonadati</taxon>
        <taxon>Pseudomonadota</taxon>
        <taxon>Gammaproteobacteria</taxon>
        <taxon>Alteromonadales</taxon>
        <taxon>Shewanellaceae</taxon>
        <taxon>Shewanella</taxon>
    </lineage>
</organism>
<keyword evidence="11" id="KW-1185">Reference proteome</keyword>
<dbReference type="Gene3D" id="1.20.1560.10">
    <property type="entry name" value="ABC transporter type 1, transmembrane domain"/>
    <property type="match status" value="1"/>
</dbReference>
<dbReference type="InterPro" id="IPR003439">
    <property type="entry name" value="ABC_transporter-like_ATP-bd"/>
</dbReference>
<accession>A0ABQ4PJE6</accession>
<evidence type="ECO:0000256" key="1">
    <source>
        <dbReference type="ARBA" id="ARBA00004651"/>
    </source>
</evidence>
<evidence type="ECO:0000256" key="7">
    <source>
        <dbReference type="SAM" id="Phobius"/>
    </source>
</evidence>
<evidence type="ECO:0000256" key="3">
    <source>
        <dbReference type="ARBA" id="ARBA00022741"/>
    </source>
</evidence>
<evidence type="ECO:0000259" key="9">
    <source>
        <dbReference type="PROSITE" id="PS50929"/>
    </source>
</evidence>
<dbReference type="InterPro" id="IPR039421">
    <property type="entry name" value="Type_1_exporter"/>
</dbReference>
<dbReference type="InterPro" id="IPR036640">
    <property type="entry name" value="ABC1_TM_sf"/>
</dbReference>
<dbReference type="NCBIfam" id="NF008364">
    <property type="entry name" value="PRK11160.1"/>
    <property type="match status" value="1"/>
</dbReference>
<dbReference type="SUPFAM" id="SSF52540">
    <property type="entry name" value="P-loop containing nucleoside triphosphate hydrolases"/>
    <property type="match status" value="1"/>
</dbReference>